<dbReference type="Gene3D" id="3.20.70.20">
    <property type="match status" value="1"/>
</dbReference>
<name>X1G4N9_9ZZZZ</name>
<dbReference type="GO" id="GO:0005829">
    <property type="term" value="C:cytosol"/>
    <property type="evidence" value="ECO:0007669"/>
    <property type="project" value="TreeGrafter"/>
</dbReference>
<dbReference type="InterPro" id="IPR019777">
    <property type="entry name" value="Form_AcTrfase_GR_CS"/>
</dbReference>
<organism evidence="5">
    <name type="scientific">marine sediment metagenome</name>
    <dbReference type="NCBI Taxonomy" id="412755"/>
    <lineage>
        <taxon>unclassified sequences</taxon>
        <taxon>metagenomes</taxon>
        <taxon>ecological metagenomes</taxon>
    </lineage>
</organism>
<dbReference type="InterPro" id="IPR001150">
    <property type="entry name" value="Gly_radical"/>
</dbReference>
<keyword evidence="2" id="KW-0456">Lyase</keyword>
<dbReference type="SUPFAM" id="SSF51998">
    <property type="entry name" value="PFL-like glycyl radical enzymes"/>
    <property type="match status" value="1"/>
</dbReference>
<gene>
    <name evidence="5" type="ORF">S03H2_36052</name>
</gene>
<evidence type="ECO:0000259" key="3">
    <source>
        <dbReference type="PROSITE" id="PS51149"/>
    </source>
</evidence>
<dbReference type="AlphaFoldDB" id="X1G4N9"/>
<dbReference type="PROSITE" id="PS51149">
    <property type="entry name" value="GLY_RADICAL_2"/>
    <property type="match status" value="1"/>
</dbReference>
<keyword evidence="1" id="KW-0556">Organic radical</keyword>
<proteinExistence type="predicted"/>
<reference evidence="5" key="1">
    <citation type="journal article" date="2014" name="Front. Microbiol.">
        <title>High frequency of phylogenetically diverse reductive dehalogenase-homologous genes in deep subseafloor sedimentary metagenomes.</title>
        <authorList>
            <person name="Kawai M."/>
            <person name="Futagami T."/>
            <person name="Toyoda A."/>
            <person name="Takaki Y."/>
            <person name="Nishi S."/>
            <person name="Hori S."/>
            <person name="Arai W."/>
            <person name="Tsubouchi T."/>
            <person name="Morono Y."/>
            <person name="Uchiyama I."/>
            <person name="Ito T."/>
            <person name="Fujiyama A."/>
            <person name="Inagaki F."/>
            <person name="Takami H."/>
        </authorList>
    </citation>
    <scope>NUCLEOTIDE SEQUENCE</scope>
    <source>
        <strain evidence="5">Expedition CK06-06</strain>
    </source>
</reference>
<dbReference type="GO" id="GO:0016829">
    <property type="term" value="F:lyase activity"/>
    <property type="evidence" value="ECO:0007669"/>
    <property type="project" value="UniProtKB-KW"/>
</dbReference>
<accession>X1G4N9</accession>
<dbReference type="PROSITE" id="PS00850">
    <property type="entry name" value="GLY_RADICAL_1"/>
    <property type="match status" value="1"/>
</dbReference>
<dbReference type="Pfam" id="PF02901">
    <property type="entry name" value="PFL-like"/>
    <property type="match status" value="1"/>
</dbReference>
<sequence>GVGMVNVADSMAAVKKLVFEEKKISKKDLKAALKANWQGDKYGAIRKMCLTAPKYGNGDPYVDSIARELYQFWADEAVTFPTAWGGTIKPTGISITAHVPGGALTGATPDARYSGETLADGTMSASQGKDRKGPTALLRSAMTINQIQFQATLLNLKFDPSALKTEEDLRKLSFLIRTYFSQGGKHIQFNVVSKETLKDARKHPEKHQDLIVRVAGYSAYFVTLGKPVQDEIIGRTEYSALG</sequence>
<feature type="domain" description="PFL" evidence="4">
    <location>
        <begin position="1"/>
        <end position="113"/>
    </location>
</feature>
<feature type="domain" description="Glycine radical" evidence="3">
    <location>
        <begin position="121"/>
        <end position="241"/>
    </location>
</feature>
<dbReference type="InterPro" id="IPR004184">
    <property type="entry name" value="PFL_dom"/>
</dbReference>
<evidence type="ECO:0000313" key="5">
    <source>
        <dbReference type="EMBL" id="GAH52891.1"/>
    </source>
</evidence>
<evidence type="ECO:0000256" key="2">
    <source>
        <dbReference type="ARBA" id="ARBA00023239"/>
    </source>
</evidence>
<dbReference type="PROSITE" id="PS51554">
    <property type="entry name" value="PFL"/>
    <property type="match status" value="1"/>
</dbReference>
<dbReference type="PANTHER" id="PTHR43641">
    <property type="entry name" value="FORMATE ACETYLTRANSFERASE 3-RELATED"/>
    <property type="match status" value="1"/>
</dbReference>
<dbReference type="Pfam" id="PF01228">
    <property type="entry name" value="Gly_radical"/>
    <property type="match status" value="1"/>
</dbReference>
<evidence type="ECO:0008006" key="6">
    <source>
        <dbReference type="Google" id="ProtNLM"/>
    </source>
</evidence>
<comment type="caution">
    <text evidence="5">The sequence shown here is derived from an EMBL/GenBank/DDBJ whole genome shotgun (WGS) entry which is preliminary data.</text>
</comment>
<evidence type="ECO:0000256" key="1">
    <source>
        <dbReference type="ARBA" id="ARBA00022818"/>
    </source>
</evidence>
<feature type="non-terminal residue" evidence="5">
    <location>
        <position position="1"/>
    </location>
</feature>
<dbReference type="PANTHER" id="PTHR43641:SF2">
    <property type="entry name" value="DEHYDRATASE YBIW-RELATED"/>
    <property type="match status" value="1"/>
</dbReference>
<dbReference type="InterPro" id="IPR051215">
    <property type="entry name" value="GRE"/>
</dbReference>
<evidence type="ECO:0000259" key="4">
    <source>
        <dbReference type="PROSITE" id="PS51554"/>
    </source>
</evidence>
<dbReference type="EMBL" id="BARU01022100">
    <property type="protein sequence ID" value="GAH52891.1"/>
    <property type="molecule type" value="Genomic_DNA"/>
</dbReference>
<protein>
    <recommendedName>
        <fullName evidence="6">Glycine radical domain-containing protein</fullName>
    </recommendedName>
</protein>